<dbReference type="RefSeq" id="WP_021710982.1">
    <property type="nucleotide sequence ID" value="NZ_BAOB01000260.1"/>
</dbReference>
<dbReference type="Proteomes" id="UP000016567">
    <property type="component" value="Unassembled WGS sequence"/>
</dbReference>
<keyword evidence="2" id="KW-1185">Reference proteome</keyword>
<comment type="caution">
    <text evidence="1">The sequence shown here is derived from an EMBL/GenBank/DDBJ whole genome shotgun (WGS) entry which is preliminary data.</text>
</comment>
<gene>
    <name evidence="1" type="ORF">VAZ01S_067_00010</name>
</gene>
<sequence>MNVKVMLVSLLCTGLISACGDGEDSSSVTPVPKSLPNTESLVAARDFDFDIGTKITLSMNYKGENDGALHIYSEAAYTDSSGDAIGDPRSRLTTVYPKLTEQIELEINTNWQQLYVHWVPMNVNESEQNWVISLNQANNTYHIDM</sequence>
<dbReference type="OrthoDB" id="5874914at2"/>
<name>U3AVI4_9VIBR</name>
<dbReference type="AlphaFoldDB" id="U3AVI4"/>
<evidence type="ECO:0000313" key="1">
    <source>
        <dbReference type="EMBL" id="GAD77242.1"/>
    </source>
</evidence>
<protein>
    <submittedName>
        <fullName evidence="1">Uncharacterized protein</fullName>
    </submittedName>
</protein>
<organism evidence="1 2">
    <name type="scientific">Vibrio azureus NBRC 104587</name>
    <dbReference type="NCBI Taxonomy" id="1219077"/>
    <lineage>
        <taxon>Bacteria</taxon>
        <taxon>Pseudomonadati</taxon>
        <taxon>Pseudomonadota</taxon>
        <taxon>Gammaproteobacteria</taxon>
        <taxon>Vibrionales</taxon>
        <taxon>Vibrionaceae</taxon>
        <taxon>Vibrio</taxon>
    </lineage>
</organism>
<evidence type="ECO:0000313" key="2">
    <source>
        <dbReference type="Proteomes" id="UP000016567"/>
    </source>
</evidence>
<dbReference type="EMBL" id="BATL01000067">
    <property type="protein sequence ID" value="GAD77242.1"/>
    <property type="molecule type" value="Genomic_DNA"/>
</dbReference>
<reference evidence="1 2" key="1">
    <citation type="submission" date="2013-09" db="EMBL/GenBank/DDBJ databases">
        <title>Whole genome shotgun sequence of Vibrio azureus NBRC 104587.</title>
        <authorList>
            <person name="Isaki S."/>
            <person name="Hosoyama A."/>
            <person name="Numata M."/>
            <person name="Hashimoto M."/>
            <person name="Hosoyama Y."/>
            <person name="Tsuchikane K."/>
            <person name="Noguchi M."/>
            <person name="Hirakata S."/>
            <person name="Ichikawa N."/>
            <person name="Ohji S."/>
            <person name="Yamazoe A."/>
            <person name="Fujita N."/>
        </authorList>
    </citation>
    <scope>NUCLEOTIDE SEQUENCE [LARGE SCALE GENOMIC DNA]</scope>
    <source>
        <strain evidence="1 2">NBRC 104587</strain>
    </source>
</reference>
<proteinExistence type="predicted"/>
<dbReference type="eggNOG" id="ENOG5031N1S">
    <property type="taxonomic scope" value="Bacteria"/>
</dbReference>
<dbReference type="PROSITE" id="PS51257">
    <property type="entry name" value="PROKAR_LIPOPROTEIN"/>
    <property type="match status" value="1"/>
</dbReference>
<accession>U3AVI4</accession>